<organism evidence="4 5">
    <name type="scientific">Scylla paramamosain</name>
    <name type="common">Mud crab</name>
    <dbReference type="NCBI Taxonomy" id="85552"/>
    <lineage>
        <taxon>Eukaryota</taxon>
        <taxon>Metazoa</taxon>
        <taxon>Ecdysozoa</taxon>
        <taxon>Arthropoda</taxon>
        <taxon>Crustacea</taxon>
        <taxon>Multicrustacea</taxon>
        <taxon>Malacostraca</taxon>
        <taxon>Eumalacostraca</taxon>
        <taxon>Eucarida</taxon>
        <taxon>Decapoda</taxon>
        <taxon>Pleocyemata</taxon>
        <taxon>Brachyura</taxon>
        <taxon>Eubrachyura</taxon>
        <taxon>Portunoidea</taxon>
        <taxon>Portunidae</taxon>
        <taxon>Portuninae</taxon>
        <taxon>Scylla</taxon>
    </lineage>
</organism>
<feature type="region of interest" description="Disordered" evidence="1">
    <location>
        <begin position="928"/>
        <end position="970"/>
    </location>
</feature>
<feature type="compositionally biased region" description="Polar residues" evidence="1">
    <location>
        <begin position="28"/>
        <end position="85"/>
    </location>
</feature>
<dbReference type="Pfam" id="PF01585">
    <property type="entry name" value="G-patch"/>
    <property type="match status" value="1"/>
</dbReference>
<feature type="domain" description="G-patch" evidence="3">
    <location>
        <begin position="975"/>
        <end position="1021"/>
    </location>
</feature>
<keyword evidence="5" id="KW-1185">Reference proteome</keyword>
<feature type="region of interest" description="Disordered" evidence="1">
    <location>
        <begin position="456"/>
        <end position="614"/>
    </location>
</feature>
<dbReference type="Pfam" id="PF00498">
    <property type="entry name" value="FHA"/>
    <property type="match status" value="1"/>
</dbReference>
<dbReference type="InterPro" id="IPR041591">
    <property type="entry name" value="OCRE"/>
</dbReference>
<dbReference type="PANTHER" id="PTHR23106:SF24">
    <property type="entry name" value="ANGIOGENIC FACTOR WITH G PATCH AND FHA DOMAINS 1"/>
    <property type="match status" value="1"/>
</dbReference>
<feature type="domain" description="FHA" evidence="2">
    <location>
        <begin position="793"/>
        <end position="847"/>
    </location>
</feature>
<feature type="compositionally biased region" description="Polar residues" evidence="1">
    <location>
        <begin position="246"/>
        <end position="277"/>
    </location>
</feature>
<feature type="compositionally biased region" description="Low complexity" evidence="1">
    <location>
        <begin position="7"/>
        <end position="19"/>
    </location>
</feature>
<feature type="compositionally biased region" description="Basic residues" evidence="1">
    <location>
        <begin position="518"/>
        <end position="532"/>
    </location>
</feature>
<accession>A0AAW0V645</accession>
<evidence type="ECO:0000256" key="1">
    <source>
        <dbReference type="SAM" id="MobiDB-lite"/>
    </source>
</evidence>
<feature type="compositionally biased region" description="Acidic residues" evidence="1">
    <location>
        <begin position="716"/>
        <end position="749"/>
    </location>
</feature>
<feature type="region of interest" description="Disordered" evidence="1">
    <location>
        <begin position="684"/>
        <end position="769"/>
    </location>
</feature>
<gene>
    <name evidence="4" type="ORF">O3P69_002383</name>
</gene>
<feature type="compositionally biased region" description="Basic and acidic residues" evidence="1">
    <location>
        <begin position="459"/>
        <end position="484"/>
    </location>
</feature>
<protein>
    <recommendedName>
        <fullName evidence="6">Angiogenic factor with G patch and FHA domains 1</fullName>
    </recommendedName>
</protein>
<reference evidence="4 5" key="1">
    <citation type="submission" date="2023-03" db="EMBL/GenBank/DDBJ databases">
        <title>High-quality genome of Scylla paramamosain provides insights in environmental adaptation.</title>
        <authorList>
            <person name="Zhang L."/>
        </authorList>
    </citation>
    <scope>NUCLEOTIDE SEQUENCE [LARGE SCALE GENOMIC DNA]</scope>
    <source>
        <strain evidence="4">LZ_2023a</strain>
        <tissue evidence="4">Muscle</tissue>
    </source>
</reference>
<feature type="compositionally biased region" description="Basic and acidic residues" evidence="1">
    <location>
        <begin position="533"/>
        <end position="562"/>
    </location>
</feature>
<dbReference type="InterPro" id="IPR000253">
    <property type="entry name" value="FHA_dom"/>
</dbReference>
<dbReference type="Pfam" id="PF17780">
    <property type="entry name" value="OCRE"/>
    <property type="match status" value="1"/>
</dbReference>
<dbReference type="AlphaFoldDB" id="A0AAW0V645"/>
<dbReference type="SMART" id="SM00443">
    <property type="entry name" value="G_patch"/>
    <property type="match status" value="1"/>
</dbReference>
<dbReference type="PANTHER" id="PTHR23106">
    <property type="entry name" value="ANGIOGENIC FACTOR WITH G PATCH AND FHA DOMAINS 1"/>
    <property type="match status" value="1"/>
</dbReference>
<feature type="compositionally biased region" description="Basic and acidic residues" evidence="1">
    <location>
        <begin position="394"/>
        <end position="411"/>
    </location>
</feature>
<feature type="region of interest" description="Disordered" evidence="1">
    <location>
        <begin position="1"/>
        <end position="138"/>
    </location>
</feature>
<feature type="region of interest" description="Disordered" evidence="1">
    <location>
        <begin position="229"/>
        <end position="285"/>
    </location>
</feature>
<dbReference type="InterPro" id="IPR000467">
    <property type="entry name" value="G_patch_dom"/>
</dbReference>
<comment type="caution">
    <text evidence="4">The sequence shown here is derived from an EMBL/GenBank/DDBJ whole genome shotgun (WGS) entry which is preliminary data.</text>
</comment>
<feature type="compositionally biased region" description="Basic and acidic residues" evidence="1">
    <location>
        <begin position="502"/>
        <end position="517"/>
    </location>
</feature>
<dbReference type="Gene3D" id="2.60.200.20">
    <property type="match status" value="1"/>
</dbReference>
<proteinExistence type="predicted"/>
<dbReference type="SMART" id="SM00240">
    <property type="entry name" value="FHA"/>
    <property type="match status" value="1"/>
</dbReference>
<dbReference type="PROSITE" id="PS50174">
    <property type="entry name" value="G_PATCH"/>
    <property type="match status" value="1"/>
</dbReference>
<dbReference type="PROSITE" id="PS50006">
    <property type="entry name" value="FHA_DOMAIN"/>
    <property type="match status" value="1"/>
</dbReference>
<dbReference type="EMBL" id="JARAKH010000001">
    <property type="protein sequence ID" value="KAK8407803.1"/>
    <property type="molecule type" value="Genomic_DNA"/>
</dbReference>
<dbReference type="InterPro" id="IPR053027">
    <property type="entry name" value="AGGF1"/>
</dbReference>
<evidence type="ECO:0000313" key="4">
    <source>
        <dbReference type="EMBL" id="KAK8407803.1"/>
    </source>
</evidence>
<dbReference type="SUPFAM" id="SSF49879">
    <property type="entry name" value="SMAD/FHA domain"/>
    <property type="match status" value="1"/>
</dbReference>
<feature type="compositionally biased region" description="Polar residues" evidence="1">
    <location>
        <begin position="571"/>
        <end position="602"/>
    </location>
</feature>
<evidence type="ECO:0000313" key="5">
    <source>
        <dbReference type="Proteomes" id="UP001487740"/>
    </source>
</evidence>
<dbReference type="Proteomes" id="UP001487740">
    <property type="component" value="Unassembled WGS sequence"/>
</dbReference>
<evidence type="ECO:0000259" key="3">
    <source>
        <dbReference type="PROSITE" id="PS50174"/>
    </source>
</evidence>
<feature type="compositionally biased region" description="Basic residues" evidence="1">
    <location>
        <begin position="695"/>
        <end position="707"/>
    </location>
</feature>
<evidence type="ECO:0000259" key="2">
    <source>
        <dbReference type="PROSITE" id="PS50006"/>
    </source>
</evidence>
<evidence type="ECO:0008006" key="6">
    <source>
        <dbReference type="Google" id="ProtNLM"/>
    </source>
</evidence>
<feature type="region of interest" description="Disordered" evidence="1">
    <location>
        <begin position="1011"/>
        <end position="1035"/>
    </location>
</feature>
<name>A0AAW0V645_SCYPA</name>
<feature type="compositionally biased region" description="Polar residues" evidence="1">
    <location>
        <begin position="125"/>
        <end position="136"/>
    </location>
</feature>
<dbReference type="InterPro" id="IPR008984">
    <property type="entry name" value="SMAD_FHA_dom_sf"/>
</dbReference>
<feature type="region of interest" description="Disordered" evidence="1">
    <location>
        <begin position="394"/>
        <end position="416"/>
    </location>
</feature>
<dbReference type="GO" id="GO:0003676">
    <property type="term" value="F:nucleic acid binding"/>
    <property type="evidence" value="ECO:0007669"/>
    <property type="project" value="InterPro"/>
</dbReference>
<sequence length="1052" mass="117039">MEEEDCPNTSSSQPTPQSPKEIDERDTPNLTETPLPSQSFDVDQTGTSNLGEVHQLSQSTPQSSMDQSGSPNTEEASLSRQSTPQMPEEMDQSDLSNLEEPLSGRSIPHSPEEMDQSGTPKLEHFSSQSSDLTLNKESLDIESKDSTIISTTEDTTSCPIEAPVSLCNEFTSDSNLNMQSEGCTTASVSQDTISCPEVSTSVNQPTDNNITTESEDCAVTLNSHAAISSPVAPLPNQEEGVPGLVTPSTPSHVGTTLSTTDNLTNISSQDSNNGHSRSGQKVKRGLKRKIPLANKGIQTSIHLLDSNSTFRDRIVDLDTLRKETGVMCIESLQDLDVSLDEWPMLLVSQLRLRDTIINNLNGVIRELVEGGQVLEQDLDYLKLKVLELQQETKRRAKEDKQSQKSPGKETESQTTEEDFAEAWSKWYYGCWGEYYSENDPTSSMYWPGHYTQQATVASKDTREEEIKQEVVEKEQGEDTGKPQEELNSESDSVKKKKKKKEKEKEKESSHTKLERRNSEKRKKLKGKRKKYKRENSNSEKISVEKQDKRTHSTDEKIKNKEKAGHKRRGTENNNKAQITDSPVTTQPTQEAITSTASTTELNGTEGKDGKVHGWDTSQSISQQVASVAAQAVVDSGYVFQEELGLYYDYNTGYYYNAENGLYYDTKSGTYFYYDHTTQSYQFHSQVSPTATNNNKKSRKRKTAKKERTKSSNKNEDTEDREEGECTESDGEDDDVEEEDEKEEEEEEDTASPVQHEEEPPGGGDIPPSLRLMVVEGGERVRVGELHVVTLNGGTVGRESTNDVHLPDLNVSKMHAEIEYRSTGAEDHHYFLRDLGSNNGTFVNSMRLSEARQPSKQVEVGHGWEVQFGPIKVKCHLHPGNLTCNECEPGLVLQALPSDKPGEAIASFKNAKSKEKARRKELKAMQKKYKLTHRDPQSSAPAAGYTDRTLLRQTEKGSDNPYEKTEVASSEIPLKKTNKGFALLQKMGWSQGQGLGKTNTGITEPVQPVSVVGQAGLGSSQVPALPTPDPWAERRRKQLQITKERYKQSSSGH</sequence>
<feature type="compositionally biased region" description="Basic and acidic residues" evidence="1">
    <location>
        <begin position="948"/>
        <end position="965"/>
    </location>
</feature>